<dbReference type="AlphaFoldDB" id="A0A0A7KJ44"/>
<evidence type="ECO:0000313" key="6">
    <source>
        <dbReference type="Proteomes" id="UP000030634"/>
    </source>
</evidence>
<dbReference type="GO" id="GO:0008903">
    <property type="term" value="F:hydroxypyruvate isomerase activity"/>
    <property type="evidence" value="ECO:0007669"/>
    <property type="project" value="TreeGrafter"/>
</dbReference>
<dbReference type="GO" id="GO:0046487">
    <property type="term" value="P:glyoxylate metabolic process"/>
    <property type="evidence" value="ECO:0007669"/>
    <property type="project" value="TreeGrafter"/>
</dbReference>
<comment type="similarity">
    <text evidence="2">Belongs to the hyi family.</text>
</comment>
<feature type="active site" description="Proton donor/acceptor" evidence="3">
    <location>
        <position position="146"/>
    </location>
</feature>
<dbReference type="RefSeq" id="WP_039685901.1">
    <property type="nucleotide sequence ID" value="NZ_CP010028.1"/>
</dbReference>
<dbReference type="Gene3D" id="3.20.20.150">
    <property type="entry name" value="Divalent-metal-dependent TIM barrel enzymes"/>
    <property type="match status" value="1"/>
</dbReference>
<sequence>MPKYAANLTMLFQEHDFLDRFDAAGRAGFKFIEYMFPYPYDAAELRARLDQNGQMQALFNLPAGDWPGGDRGIAVQPSRQDEFRAGVDRALSYADVLYRGVQGPKLVNVLVGKAEGDEATTRKTVVGNLQYAADKLGDAGLTLIVEPLNPYDVPGFYLYGTQNTLDLLDEVGRDNVKLQYDFYHMQRVEGRLTETVRANLDRIAHIQLADVPGRHQPGTGEINYPFLLAELDRLGYEGYVGLEYIPEGRTEDTLGWLKELAKV</sequence>
<dbReference type="EMBL" id="CP010028">
    <property type="protein sequence ID" value="AIZ46166.1"/>
    <property type="molecule type" value="Genomic_DNA"/>
</dbReference>
<keyword evidence="1 2" id="KW-0413">Isomerase</keyword>
<keyword evidence="5" id="KW-0670">Pyruvate</keyword>
<evidence type="ECO:0000256" key="2">
    <source>
        <dbReference type="PIRNR" id="PIRNR006241"/>
    </source>
</evidence>
<accession>A0A0A7KJ44</accession>
<dbReference type="NCBIfam" id="NF043033">
    <property type="entry name" value="OxoTetrIsom"/>
    <property type="match status" value="1"/>
</dbReference>
<feature type="active site" description="Proton donor/acceptor" evidence="3">
    <location>
        <position position="243"/>
    </location>
</feature>
<organism evidence="5 6">
    <name type="scientific">Deinococcus radiopugnans</name>
    <dbReference type="NCBI Taxonomy" id="57497"/>
    <lineage>
        <taxon>Bacteria</taxon>
        <taxon>Thermotogati</taxon>
        <taxon>Deinococcota</taxon>
        <taxon>Deinococci</taxon>
        <taxon>Deinococcales</taxon>
        <taxon>Deinococcaceae</taxon>
        <taxon>Deinococcus</taxon>
    </lineage>
</organism>
<dbReference type="KEGG" id="dsw:QR90_15575"/>
<evidence type="ECO:0000313" key="5">
    <source>
        <dbReference type="EMBL" id="AIZ46166.1"/>
    </source>
</evidence>
<dbReference type="Proteomes" id="UP000030634">
    <property type="component" value="Chromosome"/>
</dbReference>
<dbReference type="InterPro" id="IPR036237">
    <property type="entry name" value="Xyl_isomerase-like_sf"/>
</dbReference>
<dbReference type="PIRSF" id="PIRSF006241">
    <property type="entry name" value="HyI"/>
    <property type="match status" value="1"/>
</dbReference>
<evidence type="ECO:0000256" key="1">
    <source>
        <dbReference type="ARBA" id="ARBA00023235"/>
    </source>
</evidence>
<dbReference type="PANTHER" id="PTHR43489:SF13">
    <property type="entry name" value="HYDROXYPYRUVATE ISOMERASE"/>
    <property type="match status" value="1"/>
</dbReference>
<dbReference type="PANTHER" id="PTHR43489">
    <property type="entry name" value="ISOMERASE"/>
    <property type="match status" value="1"/>
</dbReference>
<reference evidence="6" key="1">
    <citation type="submission" date="2014-11" db="EMBL/GenBank/DDBJ databases">
        <title>Hymenobacter sp. DG25B genome submission.</title>
        <authorList>
            <person name="Jung H.-Y."/>
            <person name="Kim M.K."/>
            <person name="Srinivasan S."/>
            <person name="Lim S."/>
        </authorList>
    </citation>
    <scope>NUCLEOTIDE SEQUENCE [LARGE SCALE GENOMIC DNA]</scope>
    <source>
        <strain evidence="6">DY59</strain>
    </source>
</reference>
<dbReference type="SUPFAM" id="SSF51658">
    <property type="entry name" value="Xylose isomerase-like"/>
    <property type="match status" value="1"/>
</dbReference>
<dbReference type="STRING" id="1182571.QR90_15575"/>
<gene>
    <name evidence="5" type="ORF">QR90_15575</name>
</gene>
<dbReference type="InterPro" id="IPR013022">
    <property type="entry name" value="Xyl_isomerase-like_TIM-brl"/>
</dbReference>
<evidence type="ECO:0000259" key="4">
    <source>
        <dbReference type="Pfam" id="PF01261"/>
    </source>
</evidence>
<evidence type="ECO:0000256" key="3">
    <source>
        <dbReference type="PIRSR" id="PIRSR006241-50"/>
    </source>
</evidence>
<dbReference type="FunFam" id="3.20.20.150:FF:000007">
    <property type="entry name" value="Hydroxypyruvate isomerase"/>
    <property type="match status" value="1"/>
</dbReference>
<dbReference type="InterPro" id="IPR026040">
    <property type="entry name" value="HyI-like"/>
</dbReference>
<dbReference type="Pfam" id="PF01261">
    <property type="entry name" value="AP_endonuc_2"/>
    <property type="match status" value="1"/>
</dbReference>
<dbReference type="HOGENOM" id="CLU_050006_1_2_0"/>
<dbReference type="InterPro" id="IPR050417">
    <property type="entry name" value="Sugar_Epim/Isomerase"/>
</dbReference>
<name>A0A0A7KJ44_9DEIO</name>
<protein>
    <submittedName>
        <fullName evidence="5">Hydroxypyruvate isomerase</fullName>
    </submittedName>
</protein>
<proteinExistence type="inferred from homology"/>
<dbReference type="InterPro" id="IPR053398">
    <property type="entry name" value="HPT_OtnI_isomerases"/>
</dbReference>
<feature type="domain" description="Xylose isomerase-like TIM barrel" evidence="4">
    <location>
        <begin position="21"/>
        <end position="260"/>
    </location>
</feature>